<dbReference type="SMART" id="SM00316">
    <property type="entry name" value="S1"/>
    <property type="match status" value="2"/>
</dbReference>
<dbReference type="FunFam" id="2.40.50.140:FF:000103">
    <property type="entry name" value="protein RRP5 homolog"/>
    <property type="match status" value="1"/>
</dbReference>
<feature type="region of interest" description="Disordered" evidence="1">
    <location>
        <begin position="53"/>
        <end position="73"/>
    </location>
</feature>
<proteinExistence type="predicted"/>
<feature type="region of interest" description="Disordered" evidence="1">
    <location>
        <begin position="89"/>
        <end position="108"/>
    </location>
</feature>
<dbReference type="GO" id="GO:0003676">
    <property type="term" value="F:nucleic acid binding"/>
    <property type="evidence" value="ECO:0007669"/>
    <property type="project" value="InterPro"/>
</dbReference>
<sequence length="421" mass="46501">MLATARVARSCPGAAVAARSSVCRAVQRTNRPLIGRRVRSSWRPSVVAAVAEDTALSGSRDEDNTETPEKPEPVAEAIETAAAVENKADEAMTDRVEEQDKVEQKTEKEVIEDIPFEAGDTVVGTFMSSNKGGTRVRIETGGVKGLYGFMPEKEGPQYLKTAKDPRRGSMRPQRGLRREFMVCKIPNVVHKDGFGPLLSARIHDDNLQWQRLRQMREACKVDLATFDVPIMGSNPGGLRTVVQGIHGFVPFSALPREKEGDWWTEENARAKYSGKVVKGTIKDIRPEKRSLVISISEALQHETMKQISPGSLITGKIWQIKPYGCMVNIDNTSFSGLLHISAISNAHVADVEDVFAEGDRVTCVVYDMEDNWARISLACRDLERYHGEMMDDKEACFRDAAETMGVAPAASAVYDEHDGSF</sequence>
<name>A0A7S1T3P7_9CHLO</name>
<dbReference type="EMBL" id="HBGG01037751">
    <property type="protein sequence ID" value="CAD9217883.1"/>
    <property type="molecule type" value="Transcribed_RNA"/>
</dbReference>
<dbReference type="SUPFAM" id="SSF50249">
    <property type="entry name" value="Nucleic acid-binding proteins"/>
    <property type="match status" value="1"/>
</dbReference>
<dbReference type="PANTHER" id="PTHR47559:SF1">
    <property type="entry name" value="OS03G0844900 PROTEIN"/>
    <property type="match status" value="1"/>
</dbReference>
<dbReference type="Gene3D" id="2.40.50.140">
    <property type="entry name" value="Nucleic acid-binding proteins"/>
    <property type="match status" value="1"/>
</dbReference>
<dbReference type="InterPro" id="IPR003029">
    <property type="entry name" value="S1_domain"/>
</dbReference>
<dbReference type="Pfam" id="PF00575">
    <property type="entry name" value="S1"/>
    <property type="match status" value="1"/>
</dbReference>
<protein>
    <recommendedName>
        <fullName evidence="2">S1 motif domain-containing protein</fullName>
    </recommendedName>
</protein>
<reference evidence="3" key="1">
    <citation type="submission" date="2021-01" db="EMBL/GenBank/DDBJ databases">
        <authorList>
            <person name="Corre E."/>
            <person name="Pelletier E."/>
            <person name="Niang G."/>
            <person name="Scheremetjew M."/>
            <person name="Finn R."/>
            <person name="Kale V."/>
            <person name="Holt S."/>
            <person name="Cochrane G."/>
            <person name="Meng A."/>
            <person name="Brown T."/>
            <person name="Cohen L."/>
        </authorList>
    </citation>
    <scope>NUCLEOTIDE SEQUENCE</scope>
    <source>
        <strain evidence="3">PLY429</strain>
    </source>
</reference>
<evidence type="ECO:0000313" key="3">
    <source>
        <dbReference type="EMBL" id="CAD9217883.1"/>
    </source>
</evidence>
<dbReference type="PROSITE" id="PS50126">
    <property type="entry name" value="S1"/>
    <property type="match status" value="1"/>
</dbReference>
<dbReference type="AlphaFoldDB" id="A0A7S1T3P7"/>
<evidence type="ECO:0000259" key="2">
    <source>
        <dbReference type="PROSITE" id="PS50126"/>
    </source>
</evidence>
<gene>
    <name evidence="3" type="ORF">TCHU04912_LOCUS19464</name>
</gene>
<dbReference type="PANTHER" id="PTHR47559">
    <property type="entry name" value="OS03G0844900 PROTEIN"/>
    <property type="match status" value="1"/>
</dbReference>
<dbReference type="InterPro" id="IPR052757">
    <property type="entry name" value="Ribosomal_protein_S1"/>
</dbReference>
<accession>A0A7S1T3P7</accession>
<feature type="compositionally biased region" description="Basic and acidic residues" evidence="1">
    <location>
        <begin position="59"/>
        <end position="73"/>
    </location>
</feature>
<feature type="domain" description="S1 motif" evidence="2">
    <location>
        <begin position="310"/>
        <end position="380"/>
    </location>
</feature>
<dbReference type="InterPro" id="IPR012340">
    <property type="entry name" value="NA-bd_OB-fold"/>
</dbReference>
<organism evidence="3">
    <name type="scientific">Tetraselmis chuii</name>
    <dbReference type="NCBI Taxonomy" id="63592"/>
    <lineage>
        <taxon>Eukaryota</taxon>
        <taxon>Viridiplantae</taxon>
        <taxon>Chlorophyta</taxon>
        <taxon>core chlorophytes</taxon>
        <taxon>Chlorodendrophyceae</taxon>
        <taxon>Chlorodendrales</taxon>
        <taxon>Chlorodendraceae</taxon>
        <taxon>Tetraselmis</taxon>
    </lineage>
</organism>
<evidence type="ECO:0000256" key="1">
    <source>
        <dbReference type="SAM" id="MobiDB-lite"/>
    </source>
</evidence>